<dbReference type="Gene3D" id="3.40.830.10">
    <property type="entry name" value="LigB-like"/>
    <property type="match status" value="1"/>
</dbReference>
<reference evidence="2" key="1">
    <citation type="journal article" date="2019" name="Int. J. Syst. Evol. Microbiol.">
        <title>The Global Catalogue of Microorganisms (GCM) 10K type strain sequencing project: providing services to taxonomists for standard genome sequencing and annotation.</title>
        <authorList>
            <consortium name="The Broad Institute Genomics Platform"/>
            <consortium name="The Broad Institute Genome Sequencing Center for Infectious Disease"/>
            <person name="Wu L."/>
            <person name="Ma J."/>
        </authorList>
    </citation>
    <scope>NUCLEOTIDE SEQUENCE [LARGE SCALE GENOMIC DNA]</scope>
    <source>
        <strain evidence="2">JCM 16923</strain>
    </source>
</reference>
<proteinExistence type="predicted"/>
<dbReference type="Proteomes" id="UP001418444">
    <property type="component" value="Unassembled WGS sequence"/>
</dbReference>
<accession>A0ABP7P5W0</accession>
<dbReference type="EMBL" id="BAAAZW010000005">
    <property type="protein sequence ID" value="GAA3960174.1"/>
    <property type="molecule type" value="Genomic_DNA"/>
</dbReference>
<sequence>MGHRADIGLCSGSVGDVLAQIAVIPSAPLSVPELAGPAAVDTEPMRAAVLAAGRALAAAAPRWVALGVADSPGAPLQCATTGDFGGYGVPVPVRLPHPAPAHAAPPPLSMLLAGWLGGQVRPQPESITPFIVDPASSPDECRAAGAEAASEAGCLGGSGDVGLLVIADGATALSPGAPGGGERESAWVVQRALDAAVAAGDAAGLAALSVAECADAGVGTRAAWQVLSGILARRPAAEIDVTYAAAPFGVGYTVATLFPAPPAPETRR</sequence>
<name>A0ABP7P5W0_9ACTN</name>
<organism evidence="1 2">
    <name type="scientific">Gordonia caeni</name>
    <dbReference type="NCBI Taxonomy" id="1007097"/>
    <lineage>
        <taxon>Bacteria</taxon>
        <taxon>Bacillati</taxon>
        <taxon>Actinomycetota</taxon>
        <taxon>Actinomycetes</taxon>
        <taxon>Mycobacteriales</taxon>
        <taxon>Gordoniaceae</taxon>
        <taxon>Gordonia</taxon>
    </lineage>
</organism>
<evidence type="ECO:0008006" key="3">
    <source>
        <dbReference type="Google" id="ProtNLM"/>
    </source>
</evidence>
<comment type="caution">
    <text evidence="1">The sequence shown here is derived from an EMBL/GenBank/DDBJ whole genome shotgun (WGS) entry which is preliminary data.</text>
</comment>
<protein>
    <recommendedName>
        <fullName evidence="3">Beta-ketoacyl synthase N-terminal domain-containing protein</fullName>
    </recommendedName>
</protein>
<gene>
    <name evidence="1" type="ORF">GCM10022231_20110</name>
</gene>
<keyword evidence="2" id="KW-1185">Reference proteome</keyword>
<evidence type="ECO:0000313" key="1">
    <source>
        <dbReference type="EMBL" id="GAA3960174.1"/>
    </source>
</evidence>
<evidence type="ECO:0000313" key="2">
    <source>
        <dbReference type="Proteomes" id="UP001418444"/>
    </source>
</evidence>